<gene>
    <name evidence="2" type="ORF">D9757_002887</name>
</gene>
<dbReference type="PANTHER" id="PTHR16469">
    <property type="entry name" value="UBIQUITIN-ASSOCIATED AND SH3 DOMAIN-CONTAINING BA-RELATED"/>
    <property type="match status" value="1"/>
</dbReference>
<dbReference type="CDD" id="cd07067">
    <property type="entry name" value="HP_PGM_like"/>
    <property type="match status" value="1"/>
</dbReference>
<dbReference type="Pfam" id="PF01636">
    <property type="entry name" value="APH"/>
    <property type="match status" value="1"/>
</dbReference>
<dbReference type="Gene3D" id="3.40.50.1240">
    <property type="entry name" value="Phosphoglycerate mutase-like"/>
    <property type="match status" value="1"/>
</dbReference>
<protein>
    <recommendedName>
        <fullName evidence="1">Aminoglycoside phosphotransferase domain-containing protein</fullName>
    </recommendedName>
</protein>
<dbReference type="InterPro" id="IPR011009">
    <property type="entry name" value="Kinase-like_dom_sf"/>
</dbReference>
<proteinExistence type="predicted"/>
<sequence>MVDLRLPKDPPLTVFGESQAKELAKYFLSLDQDQRPTLLFSSPYYRCLQTSQPIAAALELPIFVEHGISEWYSPATPGTGLHPRPASASDLKKYFTEIDAQTWSSIHYPSRKGEDVEQVHHRANVVLSDLISEIQVRFPNHKRILLVSHAGTVIALARELAGDRNMPLRVGCCSLTEFVRTKKDDGVGGGSGWKMKKGAEADFLTGGVQRDWGFEDIQIADGKVVDDIGVPGSEGEVDEPVGSMLRGNHGTNVLIWNRQSVGRGQYFNVDLVALQLPNFSTFLLTNVVLLSQLVWSLSKNQAMLVCTPSEFRTGISLLDCPGEATFQNRMRGGRNGLYRTSLPVPIVYAYCSESSNPVGAEWIIMEQMPGVQMGMAWDKLQLVQKQTLARNLVDVYDQLYRLKADGCGGIYYGVNPTMYDLGPLSRSPRWAPLSSESFRQLRSHCRHPIKDGYELGPIHDISLISYWLMVPTPSQTMPIFSSEEYIKLVAFNGHPPTRSDFDLPTRENCVELFQHIQALYPNSPLLGESNTSSFRFSHGDLHSGNILIDPHSGKITGIVDWEAAAFRPLWATVFGVCWFEEDGQRFILGMDEPGNFEDDVKPEDAILRAFFRCELNKRNPDLFSCFLGGVELQAVLHAAIDDPRPVGKSHIFLIQYYEFGYWDEARRGAFPWDMDAWRHRWLLLDWEGQTFAELPGAGFDMDS</sequence>
<keyword evidence="3" id="KW-1185">Reference proteome</keyword>
<accession>A0A8H5HVG0</accession>
<dbReference type="Pfam" id="PF00300">
    <property type="entry name" value="His_Phos_1"/>
    <property type="match status" value="1"/>
</dbReference>
<organism evidence="2 3">
    <name type="scientific">Collybiopsis confluens</name>
    <dbReference type="NCBI Taxonomy" id="2823264"/>
    <lineage>
        <taxon>Eukaryota</taxon>
        <taxon>Fungi</taxon>
        <taxon>Dikarya</taxon>
        <taxon>Basidiomycota</taxon>
        <taxon>Agaricomycotina</taxon>
        <taxon>Agaricomycetes</taxon>
        <taxon>Agaricomycetidae</taxon>
        <taxon>Agaricales</taxon>
        <taxon>Marasmiineae</taxon>
        <taxon>Omphalotaceae</taxon>
        <taxon>Collybiopsis</taxon>
    </lineage>
</organism>
<dbReference type="InterPro" id="IPR051710">
    <property type="entry name" value="Phosphatase_SH3-domain"/>
</dbReference>
<reference evidence="2 3" key="1">
    <citation type="journal article" date="2020" name="ISME J.">
        <title>Uncovering the hidden diversity of litter-decomposition mechanisms in mushroom-forming fungi.</title>
        <authorList>
            <person name="Floudas D."/>
            <person name="Bentzer J."/>
            <person name="Ahren D."/>
            <person name="Johansson T."/>
            <person name="Persson P."/>
            <person name="Tunlid A."/>
        </authorList>
    </citation>
    <scope>NUCLEOTIDE SEQUENCE [LARGE SCALE GENOMIC DNA]</scope>
    <source>
        <strain evidence="2 3">CBS 406.79</strain>
    </source>
</reference>
<dbReference type="AlphaFoldDB" id="A0A8H5HVG0"/>
<dbReference type="Gene3D" id="3.90.1200.10">
    <property type="match status" value="1"/>
</dbReference>
<dbReference type="SUPFAM" id="SSF56112">
    <property type="entry name" value="Protein kinase-like (PK-like)"/>
    <property type="match status" value="1"/>
</dbReference>
<evidence type="ECO:0000313" key="3">
    <source>
        <dbReference type="Proteomes" id="UP000518752"/>
    </source>
</evidence>
<name>A0A8H5HVG0_9AGAR</name>
<dbReference type="OrthoDB" id="414418at2759"/>
<dbReference type="PANTHER" id="PTHR16469:SF51">
    <property type="entry name" value="TRANSCRIPTION FACTOR TAU 55 KDA SUBUNIT"/>
    <property type="match status" value="1"/>
</dbReference>
<dbReference type="EMBL" id="JAACJN010000016">
    <property type="protein sequence ID" value="KAF5390227.1"/>
    <property type="molecule type" value="Genomic_DNA"/>
</dbReference>
<feature type="domain" description="Aminoglycoside phosphotransferase" evidence="1">
    <location>
        <begin position="502"/>
        <end position="587"/>
    </location>
</feature>
<dbReference type="SUPFAM" id="SSF53254">
    <property type="entry name" value="Phosphoglycerate mutase-like"/>
    <property type="match status" value="1"/>
</dbReference>
<evidence type="ECO:0000259" key="1">
    <source>
        <dbReference type="Pfam" id="PF01636"/>
    </source>
</evidence>
<dbReference type="InterPro" id="IPR002575">
    <property type="entry name" value="Aminoglycoside_PTrfase"/>
</dbReference>
<dbReference type="Proteomes" id="UP000518752">
    <property type="component" value="Unassembled WGS sequence"/>
</dbReference>
<evidence type="ECO:0000313" key="2">
    <source>
        <dbReference type="EMBL" id="KAF5390227.1"/>
    </source>
</evidence>
<comment type="caution">
    <text evidence="2">The sequence shown here is derived from an EMBL/GenBank/DDBJ whole genome shotgun (WGS) entry which is preliminary data.</text>
</comment>
<dbReference type="InterPro" id="IPR029033">
    <property type="entry name" value="His_PPase_superfam"/>
</dbReference>
<dbReference type="InterPro" id="IPR013078">
    <property type="entry name" value="His_Pase_superF_clade-1"/>
</dbReference>